<dbReference type="EMBL" id="CAJVPL010000447">
    <property type="protein sequence ID" value="CAG8498381.1"/>
    <property type="molecule type" value="Genomic_DNA"/>
</dbReference>
<accession>A0A9N9EZP8</accession>
<comment type="caution">
    <text evidence="2">The sequence shown here is derived from an EMBL/GenBank/DDBJ whole genome shotgun (WGS) entry which is preliminary data.</text>
</comment>
<evidence type="ECO:0000313" key="3">
    <source>
        <dbReference type="Proteomes" id="UP000789831"/>
    </source>
</evidence>
<dbReference type="AlphaFoldDB" id="A0A9N9EZP8"/>
<gene>
    <name evidence="2" type="ORF">AGERDE_LOCUS4117</name>
</gene>
<feature type="region of interest" description="Disordered" evidence="1">
    <location>
        <begin position="1"/>
        <end position="28"/>
    </location>
</feature>
<name>A0A9N9EZP8_9GLOM</name>
<reference evidence="2" key="1">
    <citation type="submission" date="2021-06" db="EMBL/GenBank/DDBJ databases">
        <authorList>
            <person name="Kallberg Y."/>
            <person name="Tangrot J."/>
            <person name="Rosling A."/>
        </authorList>
    </citation>
    <scope>NUCLEOTIDE SEQUENCE</scope>
    <source>
        <strain evidence="2">MT106</strain>
    </source>
</reference>
<evidence type="ECO:0000313" key="2">
    <source>
        <dbReference type="EMBL" id="CAG8498381.1"/>
    </source>
</evidence>
<organism evidence="2 3">
    <name type="scientific">Ambispora gerdemannii</name>
    <dbReference type="NCBI Taxonomy" id="144530"/>
    <lineage>
        <taxon>Eukaryota</taxon>
        <taxon>Fungi</taxon>
        <taxon>Fungi incertae sedis</taxon>
        <taxon>Mucoromycota</taxon>
        <taxon>Glomeromycotina</taxon>
        <taxon>Glomeromycetes</taxon>
        <taxon>Archaeosporales</taxon>
        <taxon>Ambisporaceae</taxon>
        <taxon>Ambispora</taxon>
    </lineage>
</organism>
<proteinExistence type="predicted"/>
<sequence>MNRNRTSPEQIHNSESQTTKSDEASSNPRLNAVKEKISDVVHTTAQILNIEPHQRHPEAYHQDEWTSGNLPIDNLIKSTQLEARHPNDKFLEWTPYEKLTDFWKIREGGFGEVYSAIWSHYGNKNCQCDTSATLSKSFPVFASTFFISSATTPPTQRPCVPLIKSSSHTTPAFTIPHKYSRRQAR</sequence>
<dbReference type="Proteomes" id="UP000789831">
    <property type="component" value="Unassembled WGS sequence"/>
</dbReference>
<evidence type="ECO:0000256" key="1">
    <source>
        <dbReference type="SAM" id="MobiDB-lite"/>
    </source>
</evidence>
<keyword evidence="3" id="KW-1185">Reference proteome</keyword>
<protein>
    <submittedName>
        <fullName evidence="2">4811_t:CDS:1</fullName>
    </submittedName>
</protein>
<dbReference type="OrthoDB" id="2376870at2759"/>